<feature type="region of interest" description="Disordered" evidence="1">
    <location>
        <begin position="1"/>
        <end position="121"/>
    </location>
</feature>
<name>A0A4Z1R6D7_9GAMM</name>
<reference evidence="2 3" key="1">
    <citation type="submission" date="2019-01" db="EMBL/GenBank/DDBJ databases">
        <authorList>
            <person name="Zhang S."/>
        </authorList>
    </citation>
    <scope>NUCLEOTIDE SEQUENCE [LARGE SCALE GENOMIC DNA]</scope>
    <source>
        <strain evidence="2 3">1626</strain>
    </source>
</reference>
<proteinExistence type="predicted"/>
<dbReference type="RefSeq" id="WP_134673852.1">
    <property type="nucleotide sequence ID" value="NZ_CP039383.2"/>
</dbReference>
<dbReference type="OrthoDB" id="6058227at2"/>
<dbReference type="Proteomes" id="UP000298681">
    <property type="component" value="Unassembled WGS sequence"/>
</dbReference>
<gene>
    <name evidence="2" type="ORF">E4582_06690</name>
</gene>
<dbReference type="AlphaFoldDB" id="A0A4Z1R6D7"/>
<protein>
    <submittedName>
        <fullName evidence="2">Uncharacterized protein</fullName>
    </submittedName>
</protein>
<comment type="caution">
    <text evidence="2">The sequence shown here is derived from an EMBL/GenBank/DDBJ whole genome shotgun (WGS) entry which is preliminary data.</text>
</comment>
<accession>A0A4Z1R6D7</accession>
<evidence type="ECO:0000256" key="1">
    <source>
        <dbReference type="SAM" id="MobiDB-lite"/>
    </source>
</evidence>
<evidence type="ECO:0000313" key="2">
    <source>
        <dbReference type="EMBL" id="TKS54476.1"/>
    </source>
</evidence>
<evidence type="ECO:0000313" key="3">
    <source>
        <dbReference type="Proteomes" id="UP000298681"/>
    </source>
</evidence>
<organism evidence="2 3">
    <name type="scientific">Luteimonas yindakuii</name>
    <dbReference type="NCBI Taxonomy" id="2565782"/>
    <lineage>
        <taxon>Bacteria</taxon>
        <taxon>Pseudomonadati</taxon>
        <taxon>Pseudomonadota</taxon>
        <taxon>Gammaproteobacteria</taxon>
        <taxon>Lysobacterales</taxon>
        <taxon>Lysobacteraceae</taxon>
        <taxon>Luteimonas</taxon>
    </lineage>
</organism>
<dbReference type="EMBL" id="SPUH01000001">
    <property type="protein sequence ID" value="TKS54476.1"/>
    <property type="molecule type" value="Genomic_DNA"/>
</dbReference>
<feature type="compositionally biased region" description="Basic and acidic residues" evidence="1">
    <location>
        <begin position="85"/>
        <end position="102"/>
    </location>
</feature>
<sequence length="121" mass="12921">MSFQESVMVMPTGREVPPPPQEDPDDGSPPLRAPSGESEGAIREPGQDADVEVGKAPPYKHDPPERADPRPEAAASLNQDGAQGVHDRKASKGDEFGRENNRSAEGNDPSLTAGPTRERKI</sequence>
<feature type="compositionally biased region" description="Basic and acidic residues" evidence="1">
    <location>
        <begin position="59"/>
        <end position="71"/>
    </location>
</feature>
<keyword evidence="3" id="KW-1185">Reference proteome</keyword>